<evidence type="ECO:0000256" key="1">
    <source>
        <dbReference type="SAM" id="MobiDB-lite"/>
    </source>
</evidence>
<accession>A0ABC8JHX0</accession>
<sequence length="294" mass="33046">MEPTTTSVIGDAAFWLPSEFLNDDDFLVEKENNKCLFAYEPSRGVDSNVTPIGDEEELLAGGFTRKTVQASLEDYCSGGFCGNDAKAWKWNATRSPQSTRCDRRNLNRQNHDMYCAAAAVEELAMMNINGYSNHSDRRLLHLPKKHPLTAAKIPNDGSGYYSRQSLQYQKLQAIQFQQLKQQQLIKHHRHLVQHSKGLGVNHNEIDGSVELSPSAWSNRPQILDGSGMRADFLGKRGSTGTGVFLPRLVTPATVETRKKTNASWKQRSNNEGFSSQVKMEQPVNETRLPSEWAY</sequence>
<dbReference type="PANTHER" id="PTHR33356:SF5">
    <property type="entry name" value="TIP41-LIKE PROTEIN"/>
    <property type="match status" value="1"/>
</dbReference>
<comment type="caution">
    <text evidence="2">The sequence shown here is derived from an EMBL/GenBank/DDBJ whole genome shotgun (WGS) entry which is preliminary data.</text>
</comment>
<organism evidence="2 3">
    <name type="scientific">Eruca vesicaria subsp. sativa</name>
    <name type="common">Garden rocket</name>
    <name type="synonym">Eruca sativa</name>
    <dbReference type="NCBI Taxonomy" id="29727"/>
    <lineage>
        <taxon>Eukaryota</taxon>
        <taxon>Viridiplantae</taxon>
        <taxon>Streptophyta</taxon>
        <taxon>Embryophyta</taxon>
        <taxon>Tracheophyta</taxon>
        <taxon>Spermatophyta</taxon>
        <taxon>Magnoliopsida</taxon>
        <taxon>eudicotyledons</taxon>
        <taxon>Gunneridae</taxon>
        <taxon>Pentapetalae</taxon>
        <taxon>rosids</taxon>
        <taxon>malvids</taxon>
        <taxon>Brassicales</taxon>
        <taxon>Brassicaceae</taxon>
        <taxon>Brassiceae</taxon>
        <taxon>Eruca</taxon>
    </lineage>
</organism>
<dbReference type="PANTHER" id="PTHR33356">
    <property type="entry name" value="TIP41-LIKE PROTEIN"/>
    <property type="match status" value="1"/>
</dbReference>
<reference evidence="2 3" key="1">
    <citation type="submission" date="2022-03" db="EMBL/GenBank/DDBJ databases">
        <authorList>
            <person name="Macdonald S."/>
            <person name="Ahmed S."/>
            <person name="Newling K."/>
        </authorList>
    </citation>
    <scope>NUCLEOTIDE SEQUENCE [LARGE SCALE GENOMIC DNA]</scope>
</reference>
<gene>
    <name evidence="2" type="ORF">ERUC_LOCUS11448</name>
</gene>
<feature type="region of interest" description="Disordered" evidence="1">
    <location>
        <begin position="256"/>
        <end position="294"/>
    </location>
</feature>
<feature type="compositionally biased region" description="Polar residues" evidence="1">
    <location>
        <begin position="261"/>
        <end position="278"/>
    </location>
</feature>
<evidence type="ECO:0000313" key="2">
    <source>
        <dbReference type="EMBL" id="CAH8328759.1"/>
    </source>
</evidence>
<name>A0ABC8JHX0_ERUVS</name>
<evidence type="ECO:0000313" key="3">
    <source>
        <dbReference type="Proteomes" id="UP001642260"/>
    </source>
</evidence>
<keyword evidence="3" id="KW-1185">Reference proteome</keyword>
<dbReference type="Proteomes" id="UP001642260">
    <property type="component" value="Unassembled WGS sequence"/>
</dbReference>
<dbReference type="AlphaFoldDB" id="A0ABC8JHX0"/>
<protein>
    <submittedName>
        <fullName evidence="2">Uncharacterized protein</fullName>
    </submittedName>
</protein>
<dbReference type="EMBL" id="CAKOAT010109488">
    <property type="protein sequence ID" value="CAH8328759.1"/>
    <property type="molecule type" value="Genomic_DNA"/>
</dbReference>
<proteinExistence type="predicted"/>